<organism evidence="6 7">
    <name type="scientific">Alteromonas arenosi</name>
    <dbReference type="NCBI Taxonomy" id="3055817"/>
    <lineage>
        <taxon>Bacteria</taxon>
        <taxon>Pseudomonadati</taxon>
        <taxon>Pseudomonadota</taxon>
        <taxon>Gammaproteobacteria</taxon>
        <taxon>Alteromonadales</taxon>
        <taxon>Alteromonadaceae</taxon>
        <taxon>Alteromonas/Salinimonas group</taxon>
        <taxon>Alteromonas</taxon>
    </lineage>
</organism>
<dbReference type="InterPro" id="IPR001129">
    <property type="entry name" value="Membr-assoc_MAPEG"/>
</dbReference>
<dbReference type="Gene3D" id="1.20.120.550">
    <property type="entry name" value="Membrane associated eicosanoid/glutathione metabolism-like domain"/>
    <property type="match status" value="1"/>
</dbReference>
<feature type="transmembrane region" description="Helical" evidence="5">
    <location>
        <begin position="109"/>
        <end position="132"/>
    </location>
</feature>
<dbReference type="SUPFAM" id="SSF161084">
    <property type="entry name" value="MAPEG domain-like"/>
    <property type="match status" value="1"/>
</dbReference>
<evidence type="ECO:0000256" key="3">
    <source>
        <dbReference type="ARBA" id="ARBA00022989"/>
    </source>
</evidence>
<feature type="transmembrane region" description="Helical" evidence="5">
    <location>
        <begin position="63"/>
        <end position="89"/>
    </location>
</feature>
<gene>
    <name evidence="6" type="ORF">QTP81_00100</name>
</gene>
<evidence type="ECO:0000256" key="2">
    <source>
        <dbReference type="ARBA" id="ARBA00022692"/>
    </source>
</evidence>
<keyword evidence="7" id="KW-1185">Reference proteome</keyword>
<evidence type="ECO:0000256" key="4">
    <source>
        <dbReference type="ARBA" id="ARBA00023136"/>
    </source>
</evidence>
<evidence type="ECO:0000256" key="1">
    <source>
        <dbReference type="ARBA" id="ARBA00004370"/>
    </source>
</evidence>
<evidence type="ECO:0000313" key="6">
    <source>
        <dbReference type="EMBL" id="MDM7859001.1"/>
    </source>
</evidence>
<sequence length="136" mass="14804">MSATYITLIGYIGWTMLLLLVLAGYRTVLSKQMKTLKFAADGSDVPDVGHRITRAQANCSESFAIIGGTLLLAIATSSTAITDGLAYVLLAARLAQSIVHMISTSNLAIQIRFVLFLVQFGLCGYWLFMLFVKFTS</sequence>
<keyword evidence="2 5" id="KW-0812">Transmembrane</keyword>
<dbReference type="InterPro" id="IPR023352">
    <property type="entry name" value="MAPEG-like_dom_sf"/>
</dbReference>
<dbReference type="EMBL" id="JAUCBP010000001">
    <property type="protein sequence ID" value="MDM7859001.1"/>
    <property type="molecule type" value="Genomic_DNA"/>
</dbReference>
<accession>A0ABT7SS38</accession>
<evidence type="ECO:0000256" key="5">
    <source>
        <dbReference type="SAM" id="Phobius"/>
    </source>
</evidence>
<proteinExistence type="predicted"/>
<dbReference type="Pfam" id="PF01124">
    <property type="entry name" value="MAPEG"/>
    <property type="match status" value="1"/>
</dbReference>
<evidence type="ECO:0000313" key="7">
    <source>
        <dbReference type="Proteomes" id="UP001234343"/>
    </source>
</evidence>
<dbReference type="RefSeq" id="WP_289362886.1">
    <property type="nucleotide sequence ID" value="NZ_JAUCBP010000001.1"/>
</dbReference>
<feature type="transmembrane region" description="Helical" evidence="5">
    <location>
        <begin position="6"/>
        <end position="25"/>
    </location>
</feature>
<name>A0ABT7SS38_9ALTE</name>
<dbReference type="Proteomes" id="UP001234343">
    <property type="component" value="Unassembled WGS sequence"/>
</dbReference>
<keyword evidence="3 5" id="KW-1133">Transmembrane helix</keyword>
<keyword evidence="4 5" id="KW-0472">Membrane</keyword>
<protein>
    <submittedName>
        <fullName evidence="6">MAPEG family protein</fullName>
    </submittedName>
</protein>
<comment type="subcellular location">
    <subcellularLocation>
        <location evidence="1">Membrane</location>
    </subcellularLocation>
</comment>
<reference evidence="6 7" key="1">
    <citation type="submission" date="2023-06" db="EMBL/GenBank/DDBJ databases">
        <title>Alteromonas sp. ASW11-36 isolated from intertidal sand.</title>
        <authorList>
            <person name="Li Y."/>
        </authorList>
    </citation>
    <scope>NUCLEOTIDE SEQUENCE [LARGE SCALE GENOMIC DNA]</scope>
    <source>
        <strain evidence="6 7">ASW11-36</strain>
    </source>
</reference>
<comment type="caution">
    <text evidence="6">The sequence shown here is derived from an EMBL/GenBank/DDBJ whole genome shotgun (WGS) entry which is preliminary data.</text>
</comment>